<proteinExistence type="predicted"/>
<keyword evidence="1" id="KW-0472">Membrane</keyword>
<evidence type="ECO:0000259" key="2">
    <source>
        <dbReference type="Pfam" id="PF06724"/>
    </source>
</evidence>
<dbReference type="EMBL" id="JBFNQN010000001">
    <property type="protein sequence ID" value="MEW9263222.1"/>
    <property type="molecule type" value="Genomic_DNA"/>
</dbReference>
<feature type="transmembrane region" description="Helical" evidence="1">
    <location>
        <begin position="40"/>
        <end position="58"/>
    </location>
</feature>
<evidence type="ECO:0000256" key="1">
    <source>
        <dbReference type="SAM" id="Phobius"/>
    </source>
</evidence>
<feature type="domain" description="DUF1206" evidence="2">
    <location>
        <begin position="33"/>
        <end position="96"/>
    </location>
</feature>
<gene>
    <name evidence="3" type="ORF">AB1207_00525</name>
</gene>
<dbReference type="Proteomes" id="UP001555826">
    <property type="component" value="Unassembled WGS sequence"/>
</dbReference>
<keyword evidence="1" id="KW-0812">Transmembrane</keyword>
<dbReference type="RefSeq" id="WP_367635820.1">
    <property type="nucleotide sequence ID" value="NZ_JBFNQN010000001.1"/>
</dbReference>
<keyword evidence="1" id="KW-1133">Transmembrane helix</keyword>
<feature type="domain" description="DUF1206" evidence="2">
    <location>
        <begin position="197"/>
        <end position="262"/>
    </location>
</feature>
<protein>
    <submittedName>
        <fullName evidence="3">DUF1206 domain-containing protein</fullName>
    </submittedName>
</protein>
<evidence type="ECO:0000313" key="3">
    <source>
        <dbReference type="EMBL" id="MEW9263222.1"/>
    </source>
</evidence>
<feature type="domain" description="DUF1206" evidence="2">
    <location>
        <begin position="109"/>
        <end position="176"/>
    </location>
</feature>
<feature type="transmembrane region" description="Helical" evidence="1">
    <location>
        <begin position="193"/>
        <end position="215"/>
    </location>
</feature>
<sequence length="268" mass="26981">MSGSAQSQVKEHARRGEAFAQQHEHGLKTLGRAGVAAEGLVYLLIAWLAAQVALGGSSGSADSSGALGQIASKPFGKVLLVVLAVGFVLLLLWQAVVVGTGEKTSHRVSAAVKAVAAAALAVSCLRFATGGGSSSGNQQQTLTQRVLEAPGGPVLLVVAGLAVVAVGVVTAVKGIKHDFEDKVEGSLSPGLRRLGVAGAVARGVAFAVIGVLVAISSTGDTGKSRGLDAAFHEIAAQPFGTVLLLLVALGVAAYGLFQLLTAPRRRRA</sequence>
<dbReference type="InterPro" id="IPR009597">
    <property type="entry name" value="DUF1206"/>
</dbReference>
<keyword evidence="4" id="KW-1185">Reference proteome</keyword>
<dbReference type="Pfam" id="PF06724">
    <property type="entry name" value="DUF1206"/>
    <property type="match status" value="3"/>
</dbReference>
<comment type="caution">
    <text evidence="3">The sequence shown here is derived from an EMBL/GenBank/DDBJ whole genome shotgun (WGS) entry which is preliminary data.</text>
</comment>
<feature type="transmembrane region" description="Helical" evidence="1">
    <location>
        <begin position="78"/>
        <end position="98"/>
    </location>
</feature>
<name>A0ABV3P0Z5_9ACTN</name>
<organism evidence="3 4">
    <name type="scientific">Kineococcus endophyticus</name>
    <dbReference type="NCBI Taxonomy" id="1181883"/>
    <lineage>
        <taxon>Bacteria</taxon>
        <taxon>Bacillati</taxon>
        <taxon>Actinomycetota</taxon>
        <taxon>Actinomycetes</taxon>
        <taxon>Kineosporiales</taxon>
        <taxon>Kineosporiaceae</taxon>
        <taxon>Kineococcus</taxon>
    </lineage>
</organism>
<reference evidence="3 4" key="1">
    <citation type="submission" date="2024-07" db="EMBL/GenBank/DDBJ databases">
        <authorList>
            <person name="Thanompreechachai J."/>
            <person name="Duangmal K."/>
        </authorList>
    </citation>
    <scope>NUCLEOTIDE SEQUENCE [LARGE SCALE GENOMIC DNA]</scope>
    <source>
        <strain evidence="3 4">KCTC 19886</strain>
    </source>
</reference>
<accession>A0ABV3P0Z5</accession>
<feature type="transmembrane region" description="Helical" evidence="1">
    <location>
        <begin position="110"/>
        <end position="129"/>
    </location>
</feature>
<feature type="transmembrane region" description="Helical" evidence="1">
    <location>
        <begin position="149"/>
        <end position="172"/>
    </location>
</feature>
<feature type="transmembrane region" description="Helical" evidence="1">
    <location>
        <begin position="235"/>
        <end position="257"/>
    </location>
</feature>
<evidence type="ECO:0000313" key="4">
    <source>
        <dbReference type="Proteomes" id="UP001555826"/>
    </source>
</evidence>